<dbReference type="Gene3D" id="3.30.560.10">
    <property type="entry name" value="Glucose Oxidase, domain 3"/>
    <property type="match status" value="1"/>
</dbReference>
<evidence type="ECO:0000313" key="9">
    <source>
        <dbReference type="Proteomes" id="UP000510934"/>
    </source>
</evidence>
<dbReference type="InterPro" id="IPR036188">
    <property type="entry name" value="FAD/NAD-bd_sf"/>
</dbReference>
<feature type="binding site" evidence="6">
    <location>
        <position position="82"/>
    </location>
    <ligand>
        <name>FAD</name>
        <dbReference type="ChEBI" id="CHEBI:57692"/>
    </ligand>
</feature>
<dbReference type="InterPro" id="IPR000172">
    <property type="entry name" value="GMC_OxRdtase_N"/>
</dbReference>
<comment type="cofactor">
    <cofactor evidence="1 6">
        <name>FAD</name>
        <dbReference type="ChEBI" id="CHEBI:57692"/>
    </cofactor>
</comment>
<dbReference type="InterPro" id="IPR012132">
    <property type="entry name" value="GMC_OxRdtase"/>
</dbReference>
<dbReference type="GO" id="GO:0016614">
    <property type="term" value="F:oxidoreductase activity, acting on CH-OH group of donors"/>
    <property type="evidence" value="ECO:0007669"/>
    <property type="project" value="InterPro"/>
</dbReference>
<accession>A0A7D5VW70</accession>
<dbReference type="GO" id="GO:0050660">
    <property type="term" value="F:flavin adenine dinucleotide binding"/>
    <property type="evidence" value="ECO:0007669"/>
    <property type="project" value="InterPro"/>
</dbReference>
<evidence type="ECO:0000256" key="2">
    <source>
        <dbReference type="ARBA" id="ARBA00010790"/>
    </source>
</evidence>
<dbReference type="SUPFAM" id="SSF54373">
    <property type="entry name" value="FAD-linked reductases, C-terminal domain"/>
    <property type="match status" value="1"/>
</dbReference>
<dbReference type="Pfam" id="PF00732">
    <property type="entry name" value="GMC_oxred_N"/>
    <property type="match status" value="1"/>
</dbReference>
<dbReference type="EMBL" id="CP059052">
    <property type="protein sequence ID" value="QLJ12588.1"/>
    <property type="molecule type" value="Genomic_DNA"/>
</dbReference>
<dbReference type="AlphaFoldDB" id="A0A7D5VW70"/>
<dbReference type="InterPro" id="IPR007867">
    <property type="entry name" value="GMC_OxRtase_C"/>
</dbReference>
<gene>
    <name evidence="8" type="ORF">H0H12_19300</name>
</gene>
<evidence type="ECO:0000256" key="3">
    <source>
        <dbReference type="ARBA" id="ARBA00022630"/>
    </source>
</evidence>
<feature type="binding site" evidence="6">
    <location>
        <position position="217"/>
    </location>
    <ligand>
        <name>FAD</name>
        <dbReference type="ChEBI" id="CHEBI:57692"/>
    </ligand>
</feature>
<feature type="binding site" evidence="6">
    <location>
        <begin position="90"/>
        <end position="93"/>
    </location>
    <ligand>
        <name>FAD</name>
        <dbReference type="ChEBI" id="CHEBI:57692"/>
    </ligand>
</feature>
<protein>
    <submittedName>
        <fullName evidence="8">FAD-dependent oxidoreductase</fullName>
    </submittedName>
</protein>
<name>A0A7D5VW70_PSEPU</name>
<sequence length="538" mass="58099">MREFDFIVVGGGSTGGVVAARLAENPNVSVALLEEGPRDWYPWVHIPGMLYKTATGGLLRHLDYNRSDESSSAATTTVQGQVLGGGSSVNGMVHVRGVPQDYDHWEAQGAVGWSFQNVLPFFLRAEGNDTYRSAVHQGNGPLKVSNPRVLHPLSRAWVQACQEAGMPFNPDFNSGEQLGCGFYQTATHNGRRSSVARAYIHPAVKQHGLTVLTNCRVEKVIFGGKKAAGVAVTRDGRQEVLRARHEIVLSAGAFNSPRLLMLSGIGPADHLRQAGVEVVSDAPGVGENLQDHMDVYLIYKLGATRSYDRYKSLPMKLAAGTEYALFRNGPAASNIIEGGAFWWARKDDTRPTIQYCFLPGTGVESGVTPLHGADGCTLNVCLTQPDSRGSLRLNVHNPSGKSVITPNFLSHEQDMLRMIEGMRVGLEIMAQPSISQHISSLHQPSKPFANDAEIVSYVRRYAQGALHPVGTCRMGTDDKAVVDPQLRVYGVEGLRVADASVMPTLPSGNTNAACIMIGERAAHLLKISNKCSEAAISH</sequence>
<dbReference type="PIRSF" id="PIRSF000137">
    <property type="entry name" value="Alcohol_oxidase"/>
    <property type="match status" value="1"/>
</dbReference>
<dbReference type="Gene3D" id="3.50.50.60">
    <property type="entry name" value="FAD/NAD(P)-binding domain"/>
    <property type="match status" value="1"/>
</dbReference>
<dbReference type="SUPFAM" id="SSF51905">
    <property type="entry name" value="FAD/NAD(P)-binding domain"/>
    <property type="match status" value="1"/>
</dbReference>
<dbReference type="PANTHER" id="PTHR11552">
    <property type="entry name" value="GLUCOSE-METHANOL-CHOLINE GMC OXIDOREDUCTASE"/>
    <property type="match status" value="1"/>
</dbReference>
<dbReference type="Pfam" id="PF05199">
    <property type="entry name" value="GMC_oxred_C"/>
    <property type="match status" value="1"/>
</dbReference>
<feature type="domain" description="Glucose-methanol-choline oxidoreductase N-terminal" evidence="7">
    <location>
        <begin position="252"/>
        <end position="266"/>
    </location>
</feature>
<evidence type="ECO:0000256" key="5">
    <source>
        <dbReference type="ARBA" id="ARBA00023002"/>
    </source>
</evidence>
<comment type="similarity">
    <text evidence="2">Belongs to the GMC oxidoreductase family.</text>
</comment>
<dbReference type="PROSITE" id="PS00624">
    <property type="entry name" value="GMC_OXRED_2"/>
    <property type="match status" value="1"/>
</dbReference>
<evidence type="ECO:0000256" key="1">
    <source>
        <dbReference type="ARBA" id="ARBA00001974"/>
    </source>
</evidence>
<keyword evidence="4 6" id="KW-0274">FAD</keyword>
<dbReference type="PANTHER" id="PTHR11552:SF147">
    <property type="entry name" value="CHOLINE DEHYDROGENASE, MITOCHONDRIAL"/>
    <property type="match status" value="1"/>
</dbReference>
<keyword evidence="3" id="KW-0285">Flavoprotein</keyword>
<reference evidence="8 9" key="1">
    <citation type="journal article" date="2009" name="Mikrobiologiia">
        <title>[Phenanthren biodegradation and interaction of Pseudomonas putida BS3701 and Burkholderia sp.BS3702 in plant rhizosphere].</title>
        <authorList>
            <person name="Ovchinnikova A.A."/>
            <person name="Vetrova A.A."/>
            <person name="Filonov A.E."/>
            <person name="Boronin A.M."/>
        </authorList>
    </citation>
    <scope>NUCLEOTIDE SEQUENCE [LARGE SCALE GENOMIC DNA]</scope>
    <source>
        <strain evidence="8 9">BS3701</strain>
    </source>
</reference>
<evidence type="ECO:0000259" key="7">
    <source>
        <dbReference type="PROSITE" id="PS00624"/>
    </source>
</evidence>
<proteinExistence type="inferred from homology"/>
<dbReference type="Proteomes" id="UP000510934">
    <property type="component" value="Chromosome"/>
</dbReference>
<evidence type="ECO:0000313" key="8">
    <source>
        <dbReference type="EMBL" id="QLJ12588.1"/>
    </source>
</evidence>
<evidence type="ECO:0000256" key="6">
    <source>
        <dbReference type="PIRSR" id="PIRSR000137-2"/>
    </source>
</evidence>
<organism evidence="8 9">
    <name type="scientific">Pseudomonas putida</name>
    <name type="common">Arthrobacter siderocapsulatus</name>
    <dbReference type="NCBI Taxonomy" id="303"/>
    <lineage>
        <taxon>Bacteria</taxon>
        <taxon>Pseudomonadati</taxon>
        <taxon>Pseudomonadota</taxon>
        <taxon>Gammaproteobacteria</taxon>
        <taxon>Pseudomonadales</taxon>
        <taxon>Pseudomonadaceae</taxon>
        <taxon>Pseudomonas</taxon>
    </lineage>
</organism>
<keyword evidence="5" id="KW-0560">Oxidoreductase</keyword>
<dbReference type="RefSeq" id="WP_180688450.1">
    <property type="nucleotide sequence ID" value="NZ_CP059052.1"/>
</dbReference>
<evidence type="ECO:0000256" key="4">
    <source>
        <dbReference type="ARBA" id="ARBA00022827"/>
    </source>
</evidence>